<feature type="transmembrane region" description="Helical" evidence="6">
    <location>
        <begin position="7"/>
        <end position="26"/>
    </location>
</feature>
<evidence type="ECO:0000256" key="5">
    <source>
        <dbReference type="ARBA" id="ARBA00023136"/>
    </source>
</evidence>
<feature type="transmembrane region" description="Helical" evidence="6">
    <location>
        <begin position="38"/>
        <end position="58"/>
    </location>
</feature>
<feature type="transmembrane region" description="Helical" evidence="6">
    <location>
        <begin position="271"/>
        <end position="289"/>
    </location>
</feature>
<keyword evidence="5 6" id="KW-0472">Membrane</keyword>
<dbReference type="PRINTS" id="PR01035">
    <property type="entry name" value="TCRTETA"/>
</dbReference>
<dbReference type="InterPro" id="IPR011701">
    <property type="entry name" value="MFS"/>
</dbReference>
<dbReference type="Gene3D" id="1.20.1250.20">
    <property type="entry name" value="MFS general substrate transporter like domains"/>
    <property type="match status" value="1"/>
</dbReference>
<feature type="domain" description="Major facilitator superfamily (MFS) profile" evidence="7">
    <location>
        <begin position="4"/>
        <end position="381"/>
    </location>
</feature>
<keyword evidence="9" id="KW-1185">Reference proteome</keyword>
<feature type="transmembrane region" description="Helical" evidence="6">
    <location>
        <begin position="240"/>
        <end position="259"/>
    </location>
</feature>
<dbReference type="Pfam" id="PF07690">
    <property type="entry name" value="MFS_1"/>
    <property type="match status" value="2"/>
</dbReference>
<evidence type="ECO:0000259" key="7">
    <source>
        <dbReference type="PROSITE" id="PS50850"/>
    </source>
</evidence>
<dbReference type="PANTHER" id="PTHR23504">
    <property type="entry name" value="MAJOR FACILITATOR SUPERFAMILY DOMAIN-CONTAINING PROTEIN 10"/>
    <property type="match status" value="1"/>
</dbReference>
<evidence type="ECO:0000256" key="4">
    <source>
        <dbReference type="ARBA" id="ARBA00022989"/>
    </source>
</evidence>
<comment type="subcellular location">
    <subcellularLocation>
        <location evidence="1">Cell membrane</location>
        <topology evidence="1">Multi-pass membrane protein</topology>
    </subcellularLocation>
</comment>
<dbReference type="RefSeq" id="WP_377602688.1">
    <property type="nucleotide sequence ID" value="NZ_JBHUME010000007.1"/>
</dbReference>
<dbReference type="PANTHER" id="PTHR23504:SF15">
    <property type="entry name" value="MAJOR FACILITATOR SUPERFAMILY (MFS) PROFILE DOMAIN-CONTAINING PROTEIN"/>
    <property type="match status" value="1"/>
</dbReference>
<keyword evidence="3 6" id="KW-0812">Transmembrane</keyword>
<name>A0ABW5PD62_9BACL</name>
<feature type="transmembrane region" description="Helical" evidence="6">
    <location>
        <begin position="158"/>
        <end position="178"/>
    </location>
</feature>
<protein>
    <submittedName>
        <fullName evidence="8">MFS transporter</fullName>
    </submittedName>
</protein>
<dbReference type="Proteomes" id="UP001597541">
    <property type="component" value="Unassembled WGS sequence"/>
</dbReference>
<keyword evidence="2" id="KW-0813">Transport</keyword>
<dbReference type="CDD" id="cd17330">
    <property type="entry name" value="MFS_SLC46_TetA_like"/>
    <property type="match status" value="1"/>
</dbReference>
<evidence type="ECO:0000313" key="8">
    <source>
        <dbReference type="EMBL" id="MFD2612861.1"/>
    </source>
</evidence>
<dbReference type="SUPFAM" id="SSF103473">
    <property type="entry name" value="MFS general substrate transporter"/>
    <property type="match status" value="1"/>
</dbReference>
<comment type="caution">
    <text evidence="8">The sequence shown here is derived from an EMBL/GenBank/DDBJ whole genome shotgun (WGS) entry which is preliminary data.</text>
</comment>
<organism evidence="8 9">
    <name type="scientific">Paenibacillus gansuensis</name>
    <dbReference type="NCBI Taxonomy" id="306542"/>
    <lineage>
        <taxon>Bacteria</taxon>
        <taxon>Bacillati</taxon>
        <taxon>Bacillota</taxon>
        <taxon>Bacilli</taxon>
        <taxon>Bacillales</taxon>
        <taxon>Paenibacillaceae</taxon>
        <taxon>Paenibacillus</taxon>
    </lineage>
</organism>
<keyword evidence="4 6" id="KW-1133">Transmembrane helix</keyword>
<evidence type="ECO:0000256" key="3">
    <source>
        <dbReference type="ARBA" id="ARBA00022692"/>
    </source>
</evidence>
<feature type="transmembrane region" description="Helical" evidence="6">
    <location>
        <begin position="100"/>
        <end position="118"/>
    </location>
</feature>
<reference evidence="9" key="1">
    <citation type="journal article" date="2019" name="Int. J. Syst. Evol. Microbiol.">
        <title>The Global Catalogue of Microorganisms (GCM) 10K type strain sequencing project: providing services to taxonomists for standard genome sequencing and annotation.</title>
        <authorList>
            <consortium name="The Broad Institute Genomics Platform"/>
            <consortium name="The Broad Institute Genome Sequencing Center for Infectious Disease"/>
            <person name="Wu L."/>
            <person name="Ma J."/>
        </authorList>
    </citation>
    <scope>NUCLEOTIDE SEQUENCE [LARGE SCALE GENOMIC DNA]</scope>
    <source>
        <strain evidence="9">KCTC 3950</strain>
    </source>
</reference>
<feature type="transmembrane region" description="Helical" evidence="6">
    <location>
        <begin position="130"/>
        <end position="152"/>
    </location>
</feature>
<dbReference type="InterPro" id="IPR020846">
    <property type="entry name" value="MFS_dom"/>
</dbReference>
<evidence type="ECO:0000256" key="1">
    <source>
        <dbReference type="ARBA" id="ARBA00004651"/>
    </source>
</evidence>
<proteinExistence type="predicted"/>
<dbReference type="InterPro" id="IPR001958">
    <property type="entry name" value="Tet-R_TetA/multi-R_MdtG-like"/>
</dbReference>
<evidence type="ECO:0000256" key="6">
    <source>
        <dbReference type="SAM" id="Phobius"/>
    </source>
</evidence>
<sequence>MRKQLTLIGFTLFTIFIGFGIVIPLLPVMVQETGAPEYHFNIMLAAYSAVSFVVSPFWGALSDRIGRKPVLLAGVIGFSASFFLFGMSSGHLWLMYVSRILGGLFSGATTACAVAYVADITTDENRTKGMGVVGMSIGLGFIFGPAIGGILSKYGHPVPFFTASVISLLTALFIVSTLKESLAADKRTTAKRAGSRWAAFTGSVKYLYILLFLVTFTLAGLEATLQFFQMQAFGATPEDVGYMFLASGTVGALIQGGVVRRYIKKGDEPKVIKIGFLLQAAGFILLLFSNSLVTAMIYLSVFGAGNALLRPCLTSLITQKTTVGQGTASGLSSSMDSLGRIAGPLLAAVLYGIQVELPFYVSSAVCLLALVLVGYYISKSTKTAVEAALK</sequence>
<feature type="transmembrane region" description="Helical" evidence="6">
    <location>
        <begin position="359"/>
        <end position="377"/>
    </location>
</feature>
<dbReference type="EMBL" id="JBHUME010000007">
    <property type="protein sequence ID" value="MFD2612861.1"/>
    <property type="molecule type" value="Genomic_DNA"/>
</dbReference>
<gene>
    <name evidence="8" type="ORF">ACFSUF_10560</name>
</gene>
<accession>A0ABW5PD62</accession>
<evidence type="ECO:0000256" key="2">
    <source>
        <dbReference type="ARBA" id="ARBA00022448"/>
    </source>
</evidence>
<dbReference type="InterPro" id="IPR036259">
    <property type="entry name" value="MFS_trans_sf"/>
</dbReference>
<feature type="transmembrane region" description="Helical" evidence="6">
    <location>
        <begin position="206"/>
        <end position="228"/>
    </location>
</feature>
<dbReference type="PROSITE" id="PS50850">
    <property type="entry name" value="MFS"/>
    <property type="match status" value="1"/>
</dbReference>
<feature type="transmembrane region" description="Helical" evidence="6">
    <location>
        <begin position="70"/>
        <end position="94"/>
    </location>
</feature>
<evidence type="ECO:0000313" key="9">
    <source>
        <dbReference type="Proteomes" id="UP001597541"/>
    </source>
</evidence>